<accession>A0A117NPQ9</accession>
<dbReference type="AlphaFoldDB" id="A0A117NPQ9"/>
<feature type="region of interest" description="Disordered" evidence="2">
    <location>
        <begin position="140"/>
        <end position="240"/>
    </location>
</feature>
<feature type="domain" description="Yeast cell wall synthesis Kre9/Knh1-like N-terminal" evidence="4">
    <location>
        <begin position="28"/>
        <end position="134"/>
    </location>
</feature>
<dbReference type="PANTHER" id="PTHR40633">
    <property type="entry name" value="MATRIX PROTEIN, PUTATIVE (AFU_ORTHOLOGUE AFUA_8G05410)-RELATED"/>
    <property type="match status" value="1"/>
</dbReference>
<evidence type="ECO:0000313" key="5">
    <source>
        <dbReference type="EMBL" id="KUM62648.1"/>
    </source>
</evidence>
<name>A0A117NPQ9_PENFR</name>
<dbReference type="InterPro" id="IPR052982">
    <property type="entry name" value="SRP1/TIP1-like"/>
</dbReference>
<evidence type="ECO:0000256" key="3">
    <source>
        <dbReference type="SAM" id="SignalP"/>
    </source>
</evidence>
<dbReference type="Proteomes" id="UP000055045">
    <property type="component" value="Unassembled WGS sequence"/>
</dbReference>
<evidence type="ECO:0000259" key="4">
    <source>
        <dbReference type="Pfam" id="PF10342"/>
    </source>
</evidence>
<feature type="signal peptide" evidence="3">
    <location>
        <begin position="1"/>
        <end position="18"/>
    </location>
</feature>
<dbReference type="PANTHER" id="PTHR40633:SF5">
    <property type="entry name" value="ANCHORED PROTEIN, PUTATIVE (AFU_ORTHOLOGUE AFUA_8G04370)-RELATED"/>
    <property type="match status" value="1"/>
</dbReference>
<proteinExistence type="predicted"/>
<feature type="chain" id="PRO_5007152220" description="Yeast cell wall synthesis Kre9/Knh1-like N-terminal domain-containing protein" evidence="3">
    <location>
        <begin position="19"/>
        <end position="263"/>
    </location>
</feature>
<keyword evidence="1 3" id="KW-0732">Signal</keyword>
<protein>
    <recommendedName>
        <fullName evidence="4">Yeast cell wall synthesis Kre9/Knh1-like N-terminal domain-containing protein</fullName>
    </recommendedName>
</protein>
<evidence type="ECO:0000313" key="6">
    <source>
        <dbReference type="Proteomes" id="UP000055045"/>
    </source>
</evidence>
<evidence type="ECO:0000256" key="2">
    <source>
        <dbReference type="SAM" id="MobiDB-lite"/>
    </source>
</evidence>
<dbReference type="InterPro" id="IPR018466">
    <property type="entry name" value="Kre9/Knh1-like_N"/>
</dbReference>
<dbReference type="Pfam" id="PF10342">
    <property type="entry name" value="Kre9_KNH"/>
    <property type="match status" value="1"/>
</dbReference>
<reference evidence="5 6" key="1">
    <citation type="submission" date="2015-10" db="EMBL/GenBank/DDBJ databases">
        <title>Genome sequencing of Penicillium freii.</title>
        <authorList>
            <person name="Nguyen H.D."/>
            <person name="Visagie C.M."/>
            <person name="Seifert K.A."/>
        </authorList>
    </citation>
    <scope>NUCLEOTIDE SEQUENCE [LARGE SCALE GENOMIC DNA]</scope>
    <source>
        <strain evidence="5 6">DAOM 242723</strain>
    </source>
</reference>
<evidence type="ECO:0000256" key="1">
    <source>
        <dbReference type="ARBA" id="ARBA00022729"/>
    </source>
</evidence>
<comment type="caution">
    <text evidence="5">The sequence shown here is derived from an EMBL/GenBank/DDBJ whole genome shotgun (WGS) entry which is preliminary data.</text>
</comment>
<gene>
    <name evidence="5" type="ORF">ACN42_g4455</name>
</gene>
<dbReference type="EMBL" id="LLXE01000095">
    <property type="protein sequence ID" value="KUM62648.1"/>
    <property type="molecule type" value="Genomic_DNA"/>
</dbReference>
<organism evidence="5 6">
    <name type="scientific">Penicillium freii</name>
    <dbReference type="NCBI Taxonomy" id="48697"/>
    <lineage>
        <taxon>Eukaryota</taxon>
        <taxon>Fungi</taxon>
        <taxon>Dikarya</taxon>
        <taxon>Ascomycota</taxon>
        <taxon>Pezizomycotina</taxon>
        <taxon>Eurotiomycetes</taxon>
        <taxon>Eurotiomycetidae</taxon>
        <taxon>Eurotiales</taxon>
        <taxon>Aspergillaceae</taxon>
        <taxon>Penicillium</taxon>
    </lineage>
</organism>
<keyword evidence="6" id="KW-1185">Reference proteome</keyword>
<sequence length="263" mass="26385">MRFFTSLAIAAMAAVVSANSKANPFSIPTDGYTFTTGESTALKWEPTTPGTVSLILQWGAVLSGNTGTVIACKRYIPMTQYSLDKILIVPANLANDGSYTWSVPSKLAAEPDYTIKIVSDDDSNNYNYIGRFTVEGSTVSASSSSASSTATSTSTESSTESSTSATRTSTGTSTSETSASSSSPSSSSATVSGSTTLTTASSTVASTSASATSTSESSSTAESTPTSASSSAASQSAVPTTNAGIANRVSGGMLAIVAGALML</sequence>
<dbReference type="STRING" id="48697.A0A117NPQ9"/>